<feature type="domain" description="Peptidase metallopeptidase" evidence="6">
    <location>
        <begin position="133"/>
        <end position="289"/>
    </location>
</feature>
<dbReference type="CDD" id="cd04279">
    <property type="entry name" value="ZnMc_MMP_like_1"/>
    <property type="match status" value="1"/>
</dbReference>
<keyword evidence="2" id="KW-0479">Metal-binding</keyword>
<organism evidence="7 8">
    <name type="scientific">Hoeflea halophila</name>
    <dbReference type="NCBI Taxonomy" id="714899"/>
    <lineage>
        <taxon>Bacteria</taxon>
        <taxon>Pseudomonadati</taxon>
        <taxon>Pseudomonadota</taxon>
        <taxon>Alphaproteobacteria</taxon>
        <taxon>Hyphomicrobiales</taxon>
        <taxon>Rhizobiaceae</taxon>
        <taxon>Hoeflea</taxon>
    </lineage>
</organism>
<dbReference type="AlphaFoldDB" id="A0A286IE04"/>
<dbReference type="GO" id="GO:0008270">
    <property type="term" value="F:zinc ion binding"/>
    <property type="evidence" value="ECO:0007669"/>
    <property type="project" value="InterPro"/>
</dbReference>
<keyword evidence="8" id="KW-1185">Reference proteome</keyword>
<evidence type="ECO:0000256" key="5">
    <source>
        <dbReference type="SAM" id="SignalP"/>
    </source>
</evidence>
<dbReference type="Pfam" id="PF00413">
    <property type="entry name" value="Peptidase_M10"/>
    <property type="match status" value="1"/>
</dbReference>
<accession>A0A286IE04</accession>
<proteinExistence type="predicted"/>
<dbReference type="InterPro" id="IPR024079">
    <property type="entry name" value="MetalloPept_cat_dom_sf"/>
</dbReference>
<gene>
    <name evidence="7" type="ORF">SAMN05877838_3178</name>
</gene>
<dbReference type="GO" id="GO:0006508">
    <property type="term" value="P:proteolysis"/>
    <property type="evidence" value="ECO:0007669"/>
    <property type="project" value="UniProtKB-KW"/>
</dbReference>
<keyword evidence="4" id="KW-0862">Zinc</keyword>
<keyword evidence="5" id="KW-0732">Signal</keyword>
<sequence>MMHLVKNSSRPVGAAFLLAGGLLLTSPAAQAAEDEEAPFMGSSEISDELLEARKKLAEAAEARRRELLKMTFEEFRESLYKEPGENGKFIVNGDTAIANEKQLREYFARLRNEAANSVDPKVPELAVITVGGLDAIWSQSERRALSYCVSLSFGSRYQQTVEAMRQAATAWEAAADLKFIHRLDQDASCTPNNTSVVFDVRPVSGGRYLARAFFPHDARPARNVLIDDSSYTLDPMRKLSLRGILRHELGHVIGIRHEHTRPDSGTCHEDDNWRPVTDYDAFSVMHYPQCNGQGDWSLTLTHLDRNGIACLYGPAAGFTIDPTVCQPPGAAAPTQTLAFEDITVAANKDWEPQGLPVPVKGGSEFSAVMSGTGDPDLYLKFDTPASRADYDCRPYTDGADEKCVVDVPAGASRAYVMVRGYEAATFNLAITYMKP</sequence>
<dbReference type="InterPro" id="IPR006026">
    <property type="entry name" value="Peptidase_Metallo"/>
</dbReference>
<evidence type="ECO:0000256" key="4">
    <source>
        <dbReference type="ARBA" id="ARBA00022833"/>
    </source>
</evidence>
<feature type="signal peptide" evidence="5">
    <location>
        <begin position="1"/>
        <end position="31"/>
    </location>
</feature>
<evidence type="ECO:0000256" key="3">
    <source>
        <dbReference type="ARBA" id="ARBA00022801"/>
    </source>
</evidence>
<reference evidence="8" key="1">
    <citation type="submission" date="2017-08" db="EMBL/GenBank/DDBJ databases">
        <authorList>
            <person name="Varghese N."/>
            <person name="Submissions S."/>
        </authorList>
    </citation>
    <scope>NUCLEOTIDE SEQUENCE [LARGE SCALE GENOMIC DNA]</scope>
    <source>
        <strain evidence="8">KCTC 23107</strain>
    </source>
</reference>
<evidence type="ECO:0000256" key="2">
    <source>
        <dbReference type="ARBA" id="ARBA00022723"/>
    </source>
</evidence>
<evidence type="ECO:0000256" key="1">
    <source>
        <dbReference type="ARBA" id="ARBA00022670"/>
    </source>
</evidence>
<dbReference type="SUPFAM" id="SSF55486">
    <property type="entry name" value="Metalloproteases ('zincins'), catalytic domain"/>
    <property type="match status" value="1"/>
</dbReference>
<name>A0A286IE04_9HYPH</name>
<protein>
    <submittedName>
        <fullName evidence="7">Matrixin</fullName>
    </submittedName>
</protein>
<dbReference type="GO" id="GO:0004222">
    <property type="term" value="F:metalloendopeptidase activity"/>
    <property type="evidence" value="ECO:0007669"/>
    <property type="project" value="InterPro"/>
</dbReference>
<feature type="chain" id="PRO_5012583620" evidence="5">
    <location>
        <begin position="32"/>
        <end position="435"/>
    </location>
</feature>
<evidence type="ECO:0000313" key="8">
    <source>
        <dbReference type="Proteomes" id="UP000219465"/>
    </source>
</evidence>
<dbReference type="EMBL" id="OCPC01000005">
    <property type="protein sequence ID" value="SOE18257.1"/>
    <property type="molecule type" value="Genomic_DNA"/>
</dbReference>
<keyword evidence="1" id="KW-0645">Protease</keyword>
<dbReference type="SMART" id="SM00235">
    <property type="entry name" value="ZnMc"/>
    <property type="match status" value="1"/>
</dbReference>
<evidence type="ECO:0000313" key="7">
    <source>
        <dbReference type="EMBL" id="SOE18257.1"/>
    </source>
</evidence>
<dbReference type="Proteomes" id="UP000219465">
    <property type="component" value="Unassembled WGS sequence"/>
</dbReference>
<dbReference type="RefSeq" id="WP_179759089.1">
    <property type="nucleotide sequence ID" value="NZ_OCPC01000005.1"/>
</dbReference>
<keyword evidence="3" id="KW-0378">Hydrolase</keyword>
<dbReference type="Gene3D" id="2.60.120.380">
    <property type="match status" value="1"/>
</dbReference>
<dbReference type="InterPro" id="IPR001818">
    <property type="entry name" value="Pept_M10_metallopeptidase"/>
</dbReference>
<dbReference type="GO" id="GO:0031012">
    <property type="term" value="C:extracellular matrix"/>
    <property type="evidence" value="ECO:0007669"/>
    <property type="project" value="InterPro"/>
</dbReference>
<dbReference type="Gene3D" id="3.40.390.10">
    <property type="entry name" value="Collagenase (Catalytic Domain)"/>
    <property type="match status" value="1"/>
</dbReference>
<evidence type="ECO:0000259" key="6">
    <source>
        <dbReference type="SMART" id="SM00235"/>
    </source>
</evidence>